<keyword evidence="1" id="KW-0472">Membrane</keyword>
<keyword evidence="4" id="KW-1185">Reference proteome</keyword>
<evidence type="ECO:0000256" key="1">
    <source>
        <dbReference type="SAM" id="Phobius"/>
    </source>
</evidence>
<dbReference type="EMBL" id="LT960611">
    <property type="protein sequence ID" value="SON48306.1"/>
    <property type="molecule type" value="Genomic_DNA"/>
</dbReference>
<evidence type="ECO:0000313" key="3">
    <source>
        <dbReference type="EMBL" id="SON48306.1"/>
    </source>
</evidence>
<accession>A0A2N8Z8T5</accession>
<feature type="domain" description="VanZ-like" evidence="2">
    <location>
        <begin position="39"/>
        <end position="110"/>
    </location>
</feature>
<proteinExistence type="predicted"/>
<feature type="transmembrane region" description="Helical" evidence="1">
    <location>
        <begin position="42"/>
        <end position="58"/>
    </location>
</feature>
<dbReference type="KEGG" id="vta:A0327"/>
<dbReference type="PANTHER" id="PTHR28008:SF1">
    <property type="entry name" value="DOMAIN PROTEIN, PUTATIVE (AFU_ORTHOLOGUE AFUA_3G10980)-RELATED"/>
    <property type="match status" value="1"/>
</dbReference>
<evidence type="ECO:0000259" key="2">
    <source>
        <dbReference type="Pfam" id="PF04892"/>
    </source>
</evidence>
<protein>
    <recommendedName>
        <fullName evidence="2">VanZ-like domain-containing protein</fullName>
    </recommendedName>
</protein>
<dbReference type="OrthoDB" id="582407at2"/>
<evidence type="ECO:0000313" key="4">
    <source>
        <dbReference type="Proteomes" id="UP000235828"/>
    </source>
</evidence>
<dbReference type="Proteomes" id="UP000235828">
    <property type="component" value="Chromosome A"/>
</dbReference>
<reference evidence="3 4" key="1">
    <citation type="submission" date="2017-10" db="EMBL/GenBank/DDBJ databases">
        <authorList>
            <person name="Banno H."/>
            <person name="Chua N.-H."/>
        </authorList>
    </citation>
    <scope>NUCLEOTIDE SEQUENCE [LARGE SCALE GENOMIC DNA]</scope>
    <source>
        <strain evidence="3">Vibrio tapetis CECT4600</strain>
    </source>
</reference>
<feature type="transmembrane region" description="Helical" evidence="1">
    <location>
        <begin position="7"/>
        <end position="27"/>
    </location>
</feature>
<dbReference type="InterPro" id="IPR006976">
    <property type="entry name" value="VanZ-like"/>
</dbReference>
<organism evidence="3 4">
    <name type="scientific">Vibrio tapetis subsp. tapetis</name>
    <dbReference type="NCBI Taxonomy" id="1671868"/>
    <lineage>
        <taxon>Bacteria</taxon>
        <taxon>Pseudomonadati</taxon>
        <taxon>Pseudomonadota</taxon>
        <taxon>Gammaproteobacteria</taxon>
        <taxon>Vibrionales</taxon>
        <taxon>Vibrionaceae</taxon>
        <taxon>Vibrio</taxon>
    </lineage>
</organism>
<gene>
    <name evidence="3" type="ORF">VTAP4600_A0327</name>
</gene>
<name>A0A2N8Z8T5_9VIBR</name>
<dbReference type="PANTHER" id="PTHR28008">
    <property type="entry name" value="DOMAIN PROTEIN, PUTATIVE (AFU_ORTHOLOGUE AFUA_3G10980)-RELATED"/>
    <property type="match status" value="1"/>
</dbReference>
<dbReference type="Pfam" id="PF04892">
    <property type="entry name" value="VanZ"/>
    <property type="match status" value="1"/>
</dbReference>
<keyword evidence="1" id="KW-0812">Transmembrane</keyword>
<feature type="transmembrane region" description="Helical" evidence="1">
    <location>
        <begin position="90"/>
        <end position="114"/>
    </location>
</feature>
<dbReference type="RefSeq" id="WP_102521204.1">
    <property type="nucleotide sequence ID" value="NZ_LT960611.1"/>
</dbReference>
<feature type="transmembrane region" description="Helical" evidence="1">
    <location>
        <begin position="65"/>
        <end position="84"/>
    </location>
</feature>
<dbReference type="AlphaFoldDB" id="A0A2N8Z8T5"/>
<keyword evidence="1" id="KW-1133">Transmembrane helix</keyword>
<sequence>MKIIDIIIRYWAALVMVLGLTITYLSLSPIQELPSVPGTDKTHHFIAYAALMFPIALRKPKHWKIYGAVLIGYSGVIELIQPYMNRHGEWLDMLANTSGVIIGIFLATLVNFLVNQIRMNKSRTNVKNAD</sequence>